<sequence>MDLAIRVVLRRYNPSPTFTAFFHHCLLLAVPASPSAEKDLHYLSCQYWNLLIPSLGSIPLARRTLLILQRLCLL</sequence>
<comment type="caution">
    <text evidence="1">The sequence shown here is derived from an EMBL/GenBank/DDBJ whole genome shotgun (WGS) entry which is preliminary data.</text>
</comment>
<keyword evidence="2" id="KW-1185">Reference proteome</keyword>
<dbReference type="EMBL" id="PDWZ02000003">
    <property type="protein sequence ID" value="KAB2107733.1"/>
    <property type="molecule type" value="Genomic_DNA"/>
</dbReference>
<name>A0ACB6FTI8_9PLEO</name>
<reference evidence="1 2" key="1">
    <citation type="journal article" date="2019" name="bioRxiv">
        <title>Genomics, evolutionary history and diagnostics of the Alternaria alternata species group including apple and Asian pear pathotypes.</title>
        <authorList>
            <person name="Armitage A.D."/>
            <person name="Cockerton H.M."/>
            <person name="Sreenivasaprasad S."/>
            <person name="Woodhall J.W."/>
            <person name="Lane C.R."/>
            <person name="Harrison R.J."/>
            <person name="Clarkson J.P."/>
        </authorList>
    </citation>
    <scope>NUCLEOTIDE SEQUENCE [LARGE SCALE GENOMIC DNA]</scope>
    <source>
        <strain evidence="1 2">FERA 650</strain>
    </source>
</reference>
<protein>
    <submittedName>
        <fullName evidence="1">Uncharacterized protein</fullName>
    </submittedName>
</protein>
<evidence type="ECO:0000313" key="2">
    <source>
        <dbReference type="Proteomes" id="UP000293547"/>
    </source>
</evidence>
<organism evidence="1 2">
    <name type="scientific">Alternaria gaisen</name>
    <dbReference type="NCBI Taxonomy" id="167740"/>
    <lineage>
        <taxon>Eukaryota</taxon>
        <taxon>Fungi</taxon>
        <taxon>Dikarya</taxon>
        <taxon>Ascomycota</taxon>
        <taxon>Pezizomycotina</taxon>
        <taxon>Dothideomycetes</taxon>
        <taxon>Pleosporomycetidae</taxon>
        <taxon>Pleosporales</taxon>
        <taxon>Pleosporineae</taxon>
        <taxon>Pleosporaceae</taxon>
        <taxon>Alternaria</taxon>
        <taxon>Alternaria sect. Alternaria</taxon>
    </lineage>
</organism>
<proteinExistence type="predicted"/>
<evidence type="ECO:0000313" key="1">
    <source>
        <dbReference type="EMBL" id="KAB2107733.1"/>
    </source>
</evidence>
<dbReference type="Proteomes" id="UP000293547">
    <property type="component" value="Unassembled WGS sequence"/>
</dbReference>
<accession>A0ACB6FTI8</accession>
<gene>
    <name evidence="1" type="ORF">AG0111_0g4659</name>
</gene>